<sequence>MKQRIIPGLIAAVVLMVSPLSRADTLYLTSLEWPPYSGEDLPSQGASIAVAKAAFDAMGHELVVEFYPWSRAVALATNNDKYAGYFPEYYYESDEFLFSDPMGQGPLGFVENVDNPIEWNSLDDLTDETIGVVQDYVNTEELDRMIADGDINASAVTSDSQNVLKVAGGRIDMAVIDSNVLGYLLENDPKVDMAIGKVQMNDKLLVEKDLYIAFKNNANGQQWRDIFNEGLTQIDIDAIMAEHM</sequence>
<reference evidence="2" key="1">
    <citation type="journal article" date="2014" name="Int. J. Syst. Evol. Microbiol.">
        <title>Complete genome sequence of Corynebacterium casei LMG S-19264T (=DSM 44701T), isolated from a smear-ripened cheese.</title>
        <authorList>
            <consortium name="US DOE Joint Genome Institute (JGI-PGF)"/>
            <person name="Walter F."/>
            <person name="Albersmeier A."/>
            <person name="Kalinowski J."/>
            <person name="Ruckert C."/>
        </authorList>
    </citation>
    <scope>NUCLEOTIDE SEQUENCE</scope>
    <source>
        <strain evidence="2">KCTC 22169</strain>
    </source>
</reference>
<dbReference type="PANTHER" id="PTHR35936:SF25">
    <property type="entry name" value="ABC TRANSPORTER SUBSTRATE-BINDING PROTEIN"/>
    <property type="match status" value="1"/>
</dbReference>
<dbReference type="RefSeq" id="WP_189611824.1">
    <property type="nucleotide sequence ID" value="NZ_BMXR01000011.1"/>
</dbReference>
<dbReference type="Gene3D" id="3.40.190.10">
    <property type="entry name" value="Periplasmic binding protein-like II"/>
    <property type="match status" value="2"/>
</dbReference>
<organism evidence="2 3">
    <name type="scientific">Saccharospirillum salsuginis</name>
    <dbReference type="NCBI Taxonomy" id="418750"/>
    <lineage>
        <taxon>Bacteria</taxon>
        <taxon>Pseudomonadati</taxon>
        <taxon>Pseudomonadota</taxon>
        <taxon>Gammaproteobacteria</taxon>
        <taxon>Oceanospirillales</taxon>
        <taxon>Saccharospirillaceae</taxon>
        <taxon>Saccharospirillum</taxon>
    </lineage>
</organism>
<gene>
    <name evidence="2" type="ORF">GCM10007392_38690</name>
</gene>
<evidence type="ECO:0000313" key="2">
    <source>
        <dbReference type="EMBL" id="GGX67363.1"/>
    </source>
</evidence>
<proteinExistence type="inferred from homology"/>
<dbReference type="EMBL" id="BMXR01000011">
    <property type="protein sequence ID" value="GGX67363.1"/>
    <property type="molecule type" value="Genomic_DNA"/>
</dbReference>
<evidence type="ECO:0000256" key="1">
    <source>
        <dbReference type="ARBA" id="ARBA00010333"/>
    </source>
</evidence>
<protein>
    <submittedName>
        <fullName evidence="2">ABC transporter</fullName>
    </submittedName>
</protein>
<name>A0A918KKE9_9GAMM</name>
<dbReference type="Proteomes" id="UP000626148">
    <property type="component" value="Unassembled WGS sequence"/>
</dbReference>
<dbReference type="AlphaFoldDB" id="A0A918KKE9"/>
<comment type="caution">
    <text evidence="2">The sequence shown here is derived from an EMBL/GenBank/DDBJ whole genome shotgun (WGS) entry which is preliminary data.</text>
</comment>
<accession>A0A918KKE9</accession>
<evidence type="ECO:0000313" key="3">
    <source>
        <dbReference type="Proteomes" id="UP000626148"/>
    </source>
</evidence>
<comment type="similarity">
    <text evidence="1">Belongs to the bacterial solute-binding protein 3 family.</text>
</comment>
<reference evidence="2" key="2">
    <citation type="submission" date="2020-09" db="EMBL/GenBank/DDBJ databases">
        <authorList>
            <person name="Sun Q."/>
            <person name="Kim S."/>
        </authorList>
    </citation>
    <scope>NUCLEOTIDE SEQUENCE</scope>
    <source>
        <strain evidence="2">KCTC 22169</strain>
    </source>
</reference>
<keyword evidence="3" id="KW-1185">Reference proteome</keyword>
<dbReference type="PANTHER" id="PTHR35936">
    <property type="entry name" value="MEMBRANE-BOUND LYTIC MUREIN TRANSGLYCOSYLASE F"/>
    <property type="match status" value="1"/>
</dbReference>
<dbReference type="SUPFAM" id="SSF53850">
    <property type="entry name" value="Periplasmic binding protein-like II"/>
    <property type="match status" value="1"/>
</dbReference>